<keyword evidence="1" id="KW-0812">Transmembrane</keyword>
<evidence type="ECO:0000313" key="3">
    <source>
        <dbReference type="Proteomes" id="UP000727654"/>
    </source>
</evidence>
<dbReference type="EMBL" id="CAJZAI010000001">
    <property type="protein sequence ID" value="CAG9165208.1"/>
    <property type="molecule type" value="Genomic_DNA"/>
</dbReference>
<keyword evidence="1" id="KW-0472">Membrane</keyword>
<organism evidence="2 3">
    <name type="scientific">Cupriavidus laharis</name>
    <dbReference type="NCBI Taxonomy" id="151654"/>
    <lineage>
        <taxon>Bacteria</taxon>
        <taxon>Pseudomonadati</taxon>
        <taxon>Pseudomonadota</taxon>
        <taxon>Betaproteobacteria</taxon>
        <taxon>Burkholderiales</taxon>
        <taxon>Burkholderiaceae</taxon>
        <taxon>Cupriavidus</taxon>
    </lineage>
</organism>
<name>A0ABN7XWD5_9BURK</name>
<feature type="transmembrane region" description="Helical" evidence="1">
    <location>
        <begin position="6"/>
        <end position="30"/>
    </location>
</feature>
<comment type="caution">
    <text evidence="2">The sequence shown here is derived from an EMBL/GenBank/DDBJ whole genome shotgun (WGS) entry which is preliminary data.</text>
</comment>
<evidence type="ECO:0000256" key="1">
    <source>
        <dbReference type="SAM" id="Phobius"/>
    </source>
</evidence>
<sequence length="89" mass="9917">MDGTDVVAVDVIALLSGVNFGSVIKIIAAIEAMCIHLNKQPEEVVRFKNASMEPVEFDGHHEARIAATDDMIHEIVRNPRISLRRERPL</sequence>
<keyword evidence="3" id="KW-1185">Reference proteome</keyword>
<protein>
    <submittedName>
        <fullName evidence="2">Uncharacterized protein</fullName>
    </submittedName>
</protein>
<evidence type="ECO:0000313" key="2">
    <source>
        <dbReference type="EMBL" id="CAG9165208.1"/>
    </source>
</evidence>
<keyword evidence="1" id="KW-1133">Transmembrane helix</keyword>
<reference evidence="2 3" key="1">
    <citation type="submission" date="2021-08" db="EMBL/GenBank/DDBJ databases">
        <authorList>
            <person name="Peeters C."/>
        </authorList>
    </citation>
    <scope>NUCLEOTIDE SEQUENCE [LARGE SCALE GENOMIC DNA]</scope>
    <source>
        <strain evidence="2 3">LMG 23992</strain>
    </source>
</reference>
<proteinExistence type="predicted"/>
<dbReference type="Proteomes" id="UP000727654">
    <property type="component" value="Unassembled WGS sequence"/>
</dbReference>
<gene>
    <name evidence="2" type="ORF">LMG23992_00352</name>
</gene>
<accession>A0ABN7XWD5</accession>